<keyword evidence="2" id="KW-1185">Reference proteome</keyword>
<evidence type="ECO:0000313" key="2">
    <source>
        <dbReference type="Proteomes" id="UP000887458"/>
    </source>
</evidence>
<name>A0ABQ8JW28_DERPT</name>
<comment type="caution">
    <text evidence="1">The sequence shown here is derived from an EMBL/GenBank/DDBJ whole genome shotgun (WGS) entry which is preliminary data.</text>
</comment>
<dbReference type="Proteomes" id="UP000887458">
    <property type="component" value="Unassembled WGS sequence"/>
</dbReference>
<organism evidence="1 2">
    <name type="scientific">Dermatophagoides pteronyssinus</name>
    <name type="common">European house dust mite</name>
    <dbReference type="NCBI Taxonomy" id="6956"/>
    <lineage>
        <taxon>Eukaryota</taxon>
        <taxon>Metazoa</taxon>
        <taxon>Ecdysozoa</taxon>
        <taxon>Arthropoda</taxon>
        <taxon>Chelicerata</taxon>
        <taxon>Arachnida</taxon>
        <taxon>Acari</taxon>
        <taxon>Acariformes</taxon>
        <taxon>Sarcoptiformes</taxon>
        <taxon>Astigmata</taxon>
        <taxon>Psoroptidia</taxon>
        <taxon>Analgoidea</taxon>
        <taxon>Pyroglyphidae</taxon>
        <taxon>Dermatophagoidinae</taxon>
        <taxon>Dermatophagoides</taxon>
    </lineage>
</organism>
<reference evidence="1 2" key="1">
    <citation type="journal article" date="2018" name="J. Allergy Clin. Immunol.">
        <title>High-quality assembly of Dermatophagoides pteronyssinus genome and transcriptome reveals a wide range of novel allergens.</title>
        <authorList>
            <person name="Liu X.Y."/>
            <person name="Yang K.Y."/>
            <person name="Wang M.Q."/>
            <person name="Kwok J.S."/>
            <person name="Zeng X."/>
            <person name="Yang Z."/>
            <person name="Xiao X.J."/>
            <person name="Lau C.P."/>
            <person name="Li Y."/>
            <person name="Huang Z.M."/>
            <person name="Ba J.G."/>
            <person name="Yim A.K."/>
            <person name="Ouyang C.Y."/>
            <person name="Ngai S.M."/>
            <person name="Chan T.F."/>
            <person name="Leung E.L."/>
            <person name="Liu L."/>
            <person name="Liu Z.G."/>
            <person name="Tsui S.K."/>
        </authorList>
    </citation>
    <scope>NUCLEOTIDE SEQUENCE [LARGE SCALE GENOMIC DNA]</scope>
    <source>
        <strain evidence="1">Derp</strain>
    </source>
</reference>
<protein>
    <submittedName>
        <fullName evidence="1">Uncharacterized protein</fullName>
    </submittedName>
</protein>
<evidence type="ECO:0000313" key="1">
    <source>
        <dbReference type="EMBL" id="KAH9426818.1"/>
    </source>
</evidence>
<proteinExistence type="predicted"/>
<sequence>MPSCDQNTDSNRGFTRPIRISLYLRSNQENFFFIYNKMHPYNINNRSIFPIDTYMVPVCGSTMAMVFDL</sequence>
<reference evidence="1 2" key="2">
    <citation type="journal article" date="2022" name="Mol. Biol. Evol.">
        <title>Comparative Genomics Reveals Insights into the Divergent Evolution of Astigmatic Mites and Household Pest Adaptations.</title>
        <authorList>
            <person name="Xiong Q."/>
            <person name="Wan A.T."/>
            <person name="Liu X."/>
            <person name="Fung C.S."/>
            <person name="Xiao X."/>
            <person name="Malainual N."/>
            <person name="Hou J."/>
            <person name="Wang L."/>
            <person name="Wang M."/>
            <person name="Yang K.Y."/>
            <person name="Cui Y."/>
            <person name="Leung E.L."/>
            <person name="Nong W."/>
            <person name="Shin S.K."/>
            <person name="Au S.W."/>
            <person name="Jeong K.Y."/>
            <person name="Chew F.T."/>
            <person name="Hui J.H."/>
            <person name="Leung T.F."/>
            <person name="Tungtrongchitr A."/>
            <person name="Zhong N."/>
            <person name="Liu Z."/>
            <person name="Tsui S.K."/>
        </authorList>
    </citation>
    <scope>NUCLEOTIDE SEQUENCE [LARGE SCALE GENOMIC DNA]</scope>
    <source>
        <strain evidence="1">Derp</strain>
    </source>
</reference>
<dbReference type="EMBL" id="NJHN03000008">
    <property type="protein sequence ID" value="KAH9426818.1"/>
    <property type="molecule type" value="Genomic_DNA"/>
</dbReference>
<gene>
    <name evidence="1" type="ORF">DERP_002918</name>
</gene>
<accession>A0ABQ8JW28</accession>